<keyword evidence="2 5" id="KW-0689">Ribosomal protein</keyword>
<dbReference type="PROSITE" id="PS00962">
    <property type="entry name" value="RIBOSOMAL_S2_1"/>
    <property type="match status" value="1"/>
</dbReference>
<evidence type="ECO:0000256" key="3">
    <source>
        <dbReference type="ARBA" id="ARBA00023274"/>
    </source>
</evidence>
<organism evidence="9 10">
    <name type="scientific">Candidatus Coprosoma intestinipullorum</name>
    <dbReference type="NCBI Taxonomy" id="2840752"/>
    <lineage>
        <taxon>Bacteria</taxon>
        <taxon>Bacillati</taxon>
        <taxon>Bacillota</taxon>
        <taxon>Bacillota incertae sedis</taxon>
        <taxon>Candidatus Coprosoma</taxon>
    </lineage>
</organism>
<evidence type="ECO:0000256" key="5">
    <source>
        <dbReference type="HAMAP-Rule" id="MF_00291"/>
    </source>
</evidence>
<dbReference type="CDD" id="cd01425">
    <property type="entry name" value="RPS2"/>
    <property type="match status" value="1"/>
</dbReference>
<dbReference type="SUPFAM" id="SSF68912">
    <property type="entry name" value="Rho N-terminal domain-like"/>
    <property type="match status" value="1"/>
</dbReference>
<dbReference type="SUPFAM" id="SSF52313">
    <property type="entry name" value="Ribosomal protein S2"/>
    <property type="match status" value="1"/>
</dbReference>
<dbReference type="InterPro" id="IPR036269">
    <property type="entry name" value="Rho_N_sf"/>
</dbReference>
<dbReference type="PRINTS" id="PR00395">
    <property type="entry name" value="RIBOSOMALS2"/>
</dbReference>
<feature type="region of interest" description="Disordered" evidence="7">
    <location>
        <begin position="255"/>
        <end position="320"/>
    </location>
</feature>
<dbReference type="Pfam" id="PF07498">
    <property type="entry name" value="Rho_N"/>
    <property type="match status" value="1"/>
</dbReference>
<reference evidence="9" key="2">
    <citation type="journal article" date="2021" name="PeerJ">
        <title>Extensive microbial diversity within the chicken gut microbiome revealed by metagenomics and culture.</title>
        <authorList>
            <person name="Gilroy R."/>
            <person name="Ravi A."/>
            <person name="Getino M."/>
            <person name="Pursley I."/>
            <person name="Horton D.L."/>
            <person name="Alikhan N.F."/>
            <person name="Baker D."/>
            <person name="Gharbi K."/>
            <person name="Hall N."/>
            <person name="Watson M."/>
            <person name="Adriaenssens E.M."/>
            <person name="Foster-Nyarko E."/>
            <person name="Jarju S."/>
            <person name="Secka A."/>
            <person name="Antonio M."/>
            <person name="Oren A."/>
            <person name="Chaudhuri R.R."/>
            <person name="La Ragione R."/>
            <person name="Hildebrand F."/>
            <person name="Pallen M.J."/>
        </authorList>
    </citation>
    <scope>NUCLEOTIDE SEQUENCE</scope>
    <source>
        <strain evidence="9">CHK147-3167</strain>
    </source>
</reference>
<reference evidence="9" key="1">
    <citation type="submission" date="2020-10" db="EMBL/GenBank/DDBJ databases">
        <authorList>
            <person name="Gilroy R."/>
        </authorList>
    </citation>
    <scope>NUCLEOTIDE SEQUENCE</scope>
    <source>
        <strain evidence="9">CHK147-3167</strain>
    </source>
</reference>
<dbReference type="InterPro" id="IPR018130">
    <property type="entry name" value="Ribosomal_uS2_CS"/>
</dbReference>
<dbReference type="InterPro" id="IPR001865">
    <property type="entry name" value="Ribosomal_uS2"/>
</dbReference>
<dbReference type="Gene3D" id="1.10.287.610">
    <property type="entry name" value="Helix hairpin bin"/>
    <property type="match status" value="1"/>
</dbReference>
<dbReference type="InterPro" id="IPR005706">
    <property type="entry name" value="Ribosomal_uS2_bac/mit/plastid"/>
</dbReference>
<dbReference type="InterPro" id="IPR023591">
    <property type="entry name" value="Ribosomal_uS2_flav_dom_sf"/>
</dbReference>
<dbReference type="AlphaFoldDB" id="A0A9D0ZRM0"/>
<evidence type="ECO:0000256" key="6">
    <source>
        <dbReference type="RuleBase" id="RU003631"/>
    </source>
</evidence>
<dbReference type="PANTHER" id="PTHR12534">
    <property type="entry name" value="30S RIBOSOMAL PROTEIN S2 PROKARYOTIC AND ORGANELLAR"/>
    <property type="match status" value="1"/>
</dbReference>
<accession>A0A9D0ZRM0</accession>
<dbReference type="SMART" id="SM00959">
    <property type="entry name" value="Rho_N"/>
    <property type="match status" value="1"/>
</dbReference>
<comment type="caution">
    <text evidence="9">The sequence shown here is derived from an EMBL/GenBank/DDBJ whole genome shotgun (WGS) entry which is preliminary data.</text>
</comment>
<evidence type="ECO:0000313" key="10">
    <source>
        <dbReference type="Proteomes" id="UP000886786"/>
    </source>
</evidence>
<dbReference type="PANTHER" id="PTHR12534:SF0">
    <property type="entry name" value="SMALL RIBOSOMAL SUBUNIT PROTEIN US2M"/>
    <property type="match status" value="1"/>
</dbReference>
<dbReference type="NCBIfam" id="TIGR01011">
    <property type="entry name" value="rpsB_bact"/>
    <property type="match status" value="1"/>
</dbReference>
<evidence type="ECO:0000256" key="4">
    <source>
        <dbReference type="ARBA" id="ARBA00035256"/>
    </source>
</evidence>
<evidence type="ECO:0000259" key="8">
    <source>
        <dbReference type="SMART" id="SM00959"/>
    </source>
</evidence>
<gene>
    <name evidence="5 9" type="primary">rpsB</name>
    <name evidence="9" type="ORF">IAB27_05505</name>
</gene>
<dbReference type="InterPro" id="IPR011112">
    <property type="entry name" value="Rho-like_N"/>
</dbReference>
<dbReference type="Gene3D" id="1.10.720.10">
    <property type="match status" value="1"/>
</dbReference>
<dbReference type="FunFam" id="1.10.287.610:FF:000001">
    <property type="entry name" value="30S ribosomal protein S2"/>
    <property type="match status" value="1"/>
</dbReference>
<dbReference type="GO" id="GO:0006412">
    <property type="term" value="P:translation"/>
    <property type="evidence" value="ECO:0007669"/>
    <property type="project" value="UniProtKB-UniRule"/>
</dbReference>
<feature type="domain" description="Rho termination factor-like N-terminal" evidence="8">
    <location>
        <begin position="319"/>
        <end position="353"/>
    </location>
</feature>
<keyword evidence="3 5" id="KW-0687">Ribonucleoprotein</keyword>
<dbReference type="Gene3D" id="3.40.50.10490">
    <property type="entry name" value="Glucose-6-phosphate isomerase like protein, domain 1"/>
    <property type="match status" value="1"/>
</dbReference>
<dbReference type="EMBL" id="DVFV01000096">
    <property type="protein sequence ID" value="HIQ91059.1"/>
    <property type="molecule type" value="Genomic_DNA"/>
</dbReference>
<comment type="similarity">
    <text evidence="1 5 6">Belongs to the universal ribosomal protein uS2 family.</text>
</comment>
<evidence type="ECO:0000256" key="2">
    <source>
        <dbReference type="ARBA" id="ARBA00022980"/>
    </source>
</evidence>
<dbReference type="GO" id="GO:0006353">
    <property type="term" value="P:DNA-templated transcription termination"/>
    <property type="evidence" value="ECO:0007669"/>
    <property type="project" value="InterPro"/>
</dbReference>
<evidence type="ECO:0000256" key="7">
    <source>
        <dbReference type="SAM" id="MobiDB-lite"/>
    </source>
</evidence>
<dbReference type="PROSITE" id="PS00963">
    <property type="entry name" value="RIBOSOMAL_S2_2"/>
    <property type="match status" value="1"/>
</dbReference>
<dbReference type="GO" id="GO:0003735">
    <property type="term" value="F:structural constituent of ribosome"/>
    <property type="evidence" value="ECO:0007669"/>
    <property type="project" value="InterPro"/>
</dbReference>
<dbReference type="HAMAP" id="MF_00291_B">
    <property type="entry name" value="Ribosomal_uS2_B"/>
    <property type="match status" value="1"/>
</dbReference>
<dbReference type="GO" id="GO:0022627">
    <property type="term" value="C:cytosolic small ribosomal subunit"/>
    <property type="evidence" value="ECO:0007669"/>
    <property type="project" value="TreeGrafter"/>
</dbReference>
<dbReference type="Pfam" id="PF00318">
    <property type="entry name" value="Ribosomal_S2"/>
    <property type="match status" value="1"/>
</dbReference>
<dbReference type="Proteomes" id="UP000886786">
    <property type="component" value="Unassembled WGS sequence"/>
</dbReference>
<proteinExistence type="inferred from homology"/>
<name>A0A9D0ZRM0_9FIRM</name>
<evidence type="ECO:0000256" key="1">
    <source>
        <dbReference type="ARBA" id="ARBA00006242"/>
    </source>
</evidence>
<sequence>MAVVSMNYLLEAGVHFGHQTKRWNPKMKEYIFTARDDIYIIDLQKTAKKIEEAYAALKEIAANGGKVLFVGTRKQAQEAVKEEALRTDSYYVNERWLGGTLTNFKTIRRRVKRLEQIEKMEKDGVFDLLPKKEVVHIRKEYEKLNKLLSGIRNMYKLPQAMFIVDPSKEEIAIREARKLHIPVFGIVDTNCDPDMVDYVIPGNDDAIRAVKLITGVMGNAIAEATGGKLVDYVSGDGHREEKGEDIMKRALETVKKKEDRKPRFDRKDRRSFNKSSDNKSSEKSEAQPKKVQNTEKPVKEEAKEVKEVQTEETKKADVDLSTKNVAELREMAKEKGLKGYSTMKKADLIEALK</sequence>
<protein>
    <recommendedName>
        <fullName evidence="4 5">Small ribosomal subunit protein uS2</fullName>
    </recommendedName>
</protein>
<evidence type="ECO:0000313" key="9">
    <source>
        <dbReference type="EMBL" id="HIQ91059.1"/>
    </source>
</evidence>